<feature type="compositionally biased region" description="Basic and acidic residues" evidence="1">
    <location>
        <begin position="1"/>
        <end position="11"/>
    </location>
</feature>
<feature type="domain" description="Lactate racemase C-terminal" evidence="3">
    <location>
        <begin position="275"/>
        <end position="415"/>
    </location>
</feature>
<dbReference type="GO" id="GO:0050043">
    <property type="term" value="F:lactate racemase activity"/>
    <property type="evidence" value="ECO:0007669"/>
    <property type="project" value="InterPro"/>
</dbReference>
<dbReference type="Pfam" id="PF09861">
    <property type="entry name" value="Lar_N"/>
    <property type="match status" value="1"/>
</dbReference>
<dbReference type="PANTHER" id="PTHR33171:SF17">
    <property type="entry name" value="LARA-LIKE N-TERMINAL DOMAIN-CONTAINING PROTEIN"/>
    <property type="match status" value="1"/>
</dbReference>
<evidence type="ECO:0000259" key="2">
    <source>
        <dbReference type="Pfam" id="PF09861"/>
    </source>
</evidence>
<sequence>MQRSPKAESTVKLELGSGPSTQPVDIPDRNLLGIIEPERHEPFHEIETALRRAAEETASFLGPARRVLVLVNDRTRPTPSGLILSSLASVLRQRAVRVLVCLGAHRPAVPAELDLILGPEMRSLSDLNVVQHDCRSVSSLFLMGRTTKGTEVRMNREILWAERIIAVNSVEPHYFAGFTGGRKSFLPGIAGIDGIVQNHNLAVHTAAMPLALEGNPVHADMVEAAQMVPRPIFSIQTVQDRDLRLLSVRSGSLQDSFNQACADARRSYGLTVGHKADIVLSVVRPPGDINLYQSQRAVEFAQSVLNSPSVHITVSSCREGIGDDGFIRTLLKFRDPNEILSQPNGFDYSGWHKAVRLVRIRQRTDLYAVTGLDPDVIRSAVMTPFATVQEAIDAAISHIGPDARVYVIPDAAAVVPIYAG</sequence>
<reference evidence="4" key="1">
    <citation type="journal article" date="2020" name="mSystems">
        <title>Genome- and Community-Level Interaction Insights into Carbon Utilization and Element Cycling Functions of Hydrothermarchaeota in Hydrothermal Sediment.</title>
        <authorList>
            <person name="Zhou Z."/>
            <person name="Liu Y."/>
            <person name="Xu W."/>
            <person name="Pan J."/>
            <person name="Luo Z.H."/>
            <person name="Li M."/>
        </authorList>
    </citation>
    <scope>NUCLEOTIDE SEQUENCE [LARGE SCALE GENOMIC DNA]</scope>
    <source>
        <strain evidence="4">SpSt-488</strain>
    </source>
</reference>
<gene>
    <name evidence="4" type="primary">larA</name>
    <name evidence="4" type="ORF">ENS41_09160</name>
</gene>
<dbReference type="InterPro" id="IPR047926">
    <property type="entry name" value="Ni_dep_LarA"/>
</dbReference>
<dbReference type="InterPro" id="IPR048520">
    <property type="entry name" value="LarA_C"/>
</dbReference>
<dbReference type="NCBIfam" id="NF033504">
    <property type="entry name" value="Ni_dep_LarA"/>
    <property type="match status" value="1"/>
</dbReference>
<evidence type="ECO:0000313" key="4">
    <source>
        <dbReference type="EMBL" id="HGK29095.1"/>
    </source>
</evidence>
<dbReference type="PANTHER" id="PTHR33171">
    <property type="entry name" value="LAR_N DOMAIN-CONTAINING PROTEIN"/>
    <property type="match status" value="1"/>
</dbReference>
<accession>A0A7C4GHP8</accession>
<protein>
    <submittedName>
        <fullName evidence="4">Nickel-dependent lactate racemase</fullName>
    </submittedName>
</protein>
<dbReference type="Gene3D" id="3.40.50.11440">
    <property type="match status" value="1"/>
</dbReference>
<organism evidence="4">
    <name type="scientific">candidate division WOR-3 bacterium</name>
    <dbReference type="NCBI Taxonomy" id="2052148"/>
    <lineage>
        <taxon>Bacteria</taxon>
        <taxon>Bacteria division WOR-3</taxon>
    </lineage>
</organism>
<evidence type="ECO:0000259" key="3">
    <source>
        <dbReference type="Pfam" id="PF21113"/>
    </source>
</evidence>
<proteinExistence type="predicted"/>
<dbReference type="InterPro" id="IPR043166">
    <property type="entry name" value="LarA-like_C"/>
</dbReference>
<dbReference type="InterPro" id="IPR018657">
    <property type="entry name" value="LarA-like_N"/>
</dbReference>
<feature type="domain" description="LarA-like N-terminal" evidence="2">
    <location>
        <begin position="20"/>
        <end position="204"/>
    </location>
</feature>
<dbReference type="InterPro" id="IPR048068">
    <property type="entry name" value="LarA-like"/>
</dbReference>
<dbReference type="Gene3D" id="3.90.226.30">
    <property type="match status" value="1"/>
</dbReference>
<comment type="caution">
    <text evidence="4">The sequence shown here is derived from an EMBL/GenBank/DDBJ whole genome shotgun (WGS) entry which is preliminary data.</text>
</comment>
<dbReference type="AlphaFoldDB" id="A0A7C4GHP8"/>
<dbReference type="EMBL" id="DSUT01000192">
    <property type="protein sequence ID" value="HGK29095.1"/>
    <property type="molecule type" value="Genomic_DNA"/>
</dbReference>
<name>A0A7C4GHP8_UNCW3</name>
<dbReference type="Pfam" id="PF21113">
    <property type="entry name" value="LarA_C"/>
    <property type="match status" value="1"/>
</dbReference>
<evidence type="ECO:0000256" key="1">
    <source>
        <dbReference type="SAM" id="MobiDB-lite"/>
    </source>
</evidence>
<feature type="region of interest" description="Disordered" evidence="1">
    <location>
        <begin position="1"/>
        <end position="27"/>
    </location>
</feature>